<reference evidence="7" key="1">
    <citation type="journal article" date="2021" name="IMA Fungus">
        <title>Genomic characterization of three marine fungi, including Emericellopsis atlantica sp. nov. with signatures of a generalist lifestyle and marine biomass degradation.</title>
        <authorList>
            <person name="Hagestad O.C."/>
            <person name="Hou L."/>
            <person name="Andersen J.H."/>
            <person name="Hansen E.H."/>
            <person name="Altermark B."/>
            <person name="Li C."/>
            <person name="Kuhnert E."/>
            <person name="Cox R.J."/>
            <person name="Crous P.W."/>
            <person name="Spatafora J.W."/>
            <person name="Lail K."/>
            <person name="Amirebrahimi M."/>
            <person name="Lipzen A."/>
            <person name="Pangilinan J."/>
            <person name="Andreopoulos W."/>
            <person name="Hayes R.D."/>
            <person name="Ng V."/>
            <person name="Grigoriev I.V."/>
            <person name="Jackson S.A."/>
            <person name="Sutton T.D.S."/>
            <person name="Dobson A.D.W."/>
            <person name="Rama T."/>
        </authorList>
    </citation>
    <scope>NUCLEOTIDE SEQUENCE</scope>
    <source>
        <strain evidence="7">TRa3180A</strain>
    </source>
</reference>
<dbReference type="GO" id="GO:0046577">
    <property type="term" value="F:long-chain-alcohol oxidase activity"/>
    <property type="evidence" value="ECO:0007669"/>
    <property type="project" value="UniProtKB-EC"/>
</dbReference>
<dbReference type="Pfam" id="PF00732">
    <property type="entry name" value="GMC_oxred_N"/>
    <property type="match status" value="1"/>
</dbReference>
<evidence type="ECO:0000256" key="5">
    <source>
        <dbReference type="PIRSR" id="PIRSR028937-1"/>
    </source>
</evidence>
<dbReference type="Proteomes" id="UP000887226">
    <property type="component" value="Unassembled WGS sequence"/>
</dbReference>
<comment type="similarity">
    <text evidence="1">Belongs to the GMC oxidoreductase family.</text>
</comment>
<dbReference type="Pfam" id="PF00890">
    <property type="entry name" value="FAD_binding_2"/>
    <property type="match status" value="1"/>
</dbReference>
<dbReference type="InterPro" id="IPR007867">
    <property type="entry name" value="GMC_OxRtase_C"/>
</dbReference>
<dbReference type="PANTHER" id="PTHR46056">
    <property type="entry name" value="LONG-CHAIN-ALCOHOL OXIDASE"/>
    <property type="match status" value="1"/>
</dbReference>
<evidence type="ECO:0000256" key="2">
    <source>
        <dbReference type="ARBA" id="ARBA00022630"/>
    </source>
</evidence>
<dbReference type="InterPro" id="IPR003953">
    <property type="entry name" value="FAD-dep_OxRdtase_2_FAD-bd"/>
</dbReference>
<dbReference type="SUPFAM" id="SSF51905">
    <property type="entry name" value="FAD/NAD(P)-binding domain"/>
    <property type="match status" value="1"/>
</dbReference>
<keyword evidence="2" id="KW-0285">Flavoprotein</keyword>
<dbReference type="PROSITE" id="PS50206">
    <property type="entry name" value="RHODANESE_3"/>
    <property type="match status" value="1"/>
</dbReference>
<dbReference type="InterPro" id="IPR000172">
    <property type="entry name" value="GMC_OxRdtase_N"/>
</dbReference>
<gene>
    <name evidence="7" type="ORF">BJ878DRAFT_536109</name>
</gene>
<protein>
    <recommendedName>
        <fullName evidence="6">Rhodanese domain-containing protein</fullName>
    </recommendedName>
</protein>
<dbReference type="Pfam" id="PF05199">
    <property type="entry name" value="GMC_oxred_C"/>
    <property type="match status" value="1"/>
</dbReference>
<proteinExistence type="inferred from homology"/>
<evidence type="ECO:0000313" key="7">
    <source>
        <dbReference type="EMBL" id="KAG9242106.1"/>
    </source>
</evidence>
<keyword evidence="4" id="KW-0560">Oxidoreductase</keyword>
<dbReference type="GO" id="GO:0050660">
    <property type="term" value="F:flavin adenine dinucleotide binding"/>
    <property type="evidence" value="ECO:0007669"/>
    <property type="project" value="InterPro"/>
</dbReference>
<keyword evidence="3" id="KW-0274">FAD</keyword>
<dbReference type="PANTHER" id="PTHR46056:SF12">
    <property type="entry name" value="LONG-CHAIN-ALCOHOL OXIDASE"/>
    <property type="match status" value="1"/>
</dbReference>
<name>A0A9P7YYK1_9HELO</name>
<evidence type="ECO:0000256" key="3">
    <source>
        <dbReference type="ARBA" id="ARBA00022827"/>
    </source>
</evidence>
<comment type="caution">
    <text evidence="7">The sequence shown here is derived from an EMBL/GenBank/DDBJ whole genome shotgun (WGS) entry which is preliminary data.</text>
</comment>
<dbReference type="InterPro" id="IPR036188">
    <property type="entry name" value="FAD/NAD-bd_sf"/>
</dbReference>
<dbReference type="Gene3D" id="3.50.50.60">
    <property type="entry name" value="FAD/NAD(P)-binding domain"/>
    <property type="match status" value="2"/>
</dbReference>
<accession>A0A9P7YYK1</accession>
<dbReference type="OrthoDB" id="269227at2759"/>
<keyword evidence="8" id="KW-1185">Reference proteome</keyword>
<dbReference type="EMBL" id="MU254113">
    <property type="protein sequence ID" value="KAG9242106.1"/>
    <property type="molecule type" value="Genomic_DNA"/>
</dbReference>
<evidence type="ECO:0000259" key="6">
    <source>
        <dbReference type="PROSITE" id="PS50206"/>
    </source>
</evidence>
<organism evidence="7 8">
    <name type="scientific">Calycina marina</name>
    <dbReference type="NCBI Taxonomy" id="1763456"/>
    <lineage>
        <taxon>Eukaryota</taxon>
        <taxon>Fungi</taxon>
        <taxon>Dikarya</taxon>
        <taxon>Ascomycota</taxon>
        <taxon>Pezizomycotina</taxon>
        <taxon>Leotiomycetes</taxon>
        <taxon>Helotiales</taxon>
        <taxon>Pezizellaceae</taxon>
        <taxon>Calycina</taxon>
    </lineage>
</organism>
<sequence length="764" mass="82842">MANNGAALAGNGLGVPPPLNTLVPATATKQYFTEAQWTTLMSIMDTVISPIYSHSNSDYNDSQISISNEDYNRMVKHLNEKVTDAPPEELLNRFLAERPSEIPRFDEVLRRTLTEFTPDKQRNDLVDGLSKLNNPVFSWLLTGYTTPFHKQPVVIRQAIFQSWRGSMLMNKLYGGMAQAAKSVFIRTSPTFKQVTGYDGLQSKVSPEAGDKFTFKQFHADDEPKILETDVVIVGSGCGGAVCAKNLAEAGHKVMVVEKGYSYSPESFPMEENDAMANLFDGGGISAVDDGSMTILSAATWGGGGAVNWSASLQPQSFVRKEWAQGRGLTFFNTAEFQTCLDRVCGYMGVSTDHIHHNHANTVLMEGARKLGYHFKAVPQNDGGKVHYCGTCTLGCGNGGKHGTLITWLPDAANAGAEFIEGFKVDSVLFDESTGTKVATGVKGTWTSRPESNSIPVTRDIIINAKKVIISCGTMWSPIVLMNSGLTAQCLQNHQIGRNLYLHPVNIIIGVFATDVRPWEGSALTSVCTSLEDLDGAGHGVKIETAAMVPGMSMALLQANSGLSWKTRVLKYRHMNNFIIIGRDRDTGRIYPDKNSGAPRAAYTTSKFDSGILLKGLVACAKIVYASGAYEIHASIAGIEPFIRTPESIEAQGKGADDIEPGITDPAFQQWLKELRKIGNRPGVATYACAHQMGSNRMSTREQDGVVDPQGRVWGTQGLYVSDASVFPSATGVNPMITNMAISDWISRGVSETLKREACGLETTI</sequence>
<feature type="active site" description="Proton acceptor" evidence="5">
    <location>
        <position position="690"/>
    </location>
</feature>
<dbReference type="GO" id="GO:0016020">
    <property type="term" value="C:membrane"/>
    <property type="evidence" value="ECO:0007669"/>
    <property type="project" value="UniProtKB-SubCell"/>
</dbReference>
<dbReference type="AlphaFoldDB" id="A0A9P7YYK1"/>
<evidence type="ECO:0000313" key="8">
    <source>
        <dbReference type="Proteomes" id="UP000887226"/>
    </source>
</evidence>
<evidence type="ECO:0000256" key="4">
    <source>
        <dbReference type="ARBA" id="ARBA00023002"/>
    </source>
</evidence>
<feature type="domain" description="Rhodanese" evidence="6">
    <location>
        <begin position="227"/>
        <end position="271"/>
    </location>
</feature>
<dbReference type="InterPro" id="IPR001763">
    <property type="entry name" value="Rhodanese-like_dom"/>
</dbReference>
<evidence type="ECO:0000256" key="1">
    <source>
        <dbReference type="ARBA" id="ARBA00010790"/>
    </source>
</evidence>